<keyword evidence="2" id="KW-0732">Signal</keyword>
<gene>
    <name evidence="4" type="ORF">ACFQNG_09860</name>
</gene>
<dbReference type="InterPro" id="IPR036465">
    <property type="entry name" value="vWFA_dom_sf"/>
</dbReference>
<feature type="chain" id="PRO_5047383122" evidence="2">
    <location>
        <begin position="26"/>
        <end position="447"/>
    </location>
</feature>
<dbReference type="EMBL" id="JBHTBW010000023">
    <property type="protein sequence ID" value="MFC7441458.1"/>
    <property type="molecule type" value="Genomic_DNA"/>
</dbReference>
<protein>
    <submittedName>
        <fullName evidence="4">VWA domain-containing protein</fullName>
    </submittedName>
</protein>
<name>A0ABW2RKI9_9BACL</name>
<sequence>MLHTNFRLLGFTAIFLLCVTSCTPAGPSTPSAPSPPAKPTHSVPVSATPPALKRKLTPFEQSLMREPGSLHGSSFNEADLRRHLDTIALAQPASATYQQLLQWLHEDYRPLVIETANFPVDIHTLQPKPTEDLRLEKRTHFAILLDASGSMAEKIDSNTKMHSAKRAISSFVSKLPNSITISLRVYGHKGSSKVADKALSCQSTEAIVRATGYEAASFAKALNTVNPTGWTPIATALEAMEQDIPSHAEEVHLYLVSDGEETCGGNPVQVMARLRQQAIRPQVHIIGFRVDNQGQKALKQMAAAGAGTFTYVDSAKELNRFLENESRRLMQEWLRWGQAAGSETLQLRQQKLSDVDRLFRAWKSTSDREEAHLKAALRYLQDAHYSTKELNTLAQLIHQRTQQLASYRTNTRRSLQEAIKKNGWKTWNGIWDEGTDQIKDQWNHKEK</sequence>
<dbReference type="Proteomes" id="UP001596500">
    <property type="component" value="Unassembled WGS sequence"/>
</dbReference>
<evidence type="ECO:0000313" key="4">
    <source>
        <dbReference type="EMBL" id="MFC7441458.1"/>
    </source>
</evidence>
<dbReference type="SMART" id="SM00327">
    <property type="entry name" value="VWA"/>
    <property type="match status" value="1"/>
</dbReference>
<feature type="signal peptide" evidence="2">
    <location>
        <begin position="1"/>
        <end position="25"/>
    </location>
</feature>
<dbReference type="Gene3D" id="3.40.50.410">
    <property type="entry name" value="von Willebrand factor, type A domain"/>
    <property type="match status" value="2"/>
</dbReference>
<dbReference type="PROSITE" id="PS50234">
    <property type="entry name" value="VWFA"/>
    <property type="match status" value="1"/>
</dbReference>
<dbReference type="SUPFAM" id="SSF53300">
    <property type="entry name" value="vWA-like"/>
    <property type="match status" value="1"/>
</dbReference>
<proteinExistence type="predicted"/>
<comment type="caution">
    <text evidence="4">The sequence shown here is derived from an EMBL/GenBank/DDBJ whole genome shotgun (WGS) entry which is preliminary data.</text>
</comment>
<reference evidence="5" key="1">
    <citation type="journal article" date="2019" name="Int. J. Syst. Evol. Microbiol.">
        <title>The Global Catalogue of Microorganisms (GCM) 10K type strain sequencing project: providing services to taxonomists for standard genome sequencing and annotation.</title>
        <authorList>
            <consortium name="The Broad Institute Genomics Platform"/>
            <consortium name="The Broad Institute Genome Sequencing Center for Infectious Disease"/>
            <person name="Wu L."/>
            <person name="Ma J."/>
        </authorList>
    </citation>
    <scope>NUCLEOTIDE SEQUENCE [LARGE SCALE GENOMIC DNA]</scope>
    <source>
        <strain evidence="5">CGMCC 1.12942</strain>
    </source>
</reference>
<dbReference type="InterPro" id="IPR002035">
    <property type="entry name" value="VWF_A"/>
</dbReference>
<dbReference type="RefSeq" id="WP_379864754.1">
    <property type="nucleotide sequence ID" value="NZ_JBHTBW010000023.1"/>
</dbReference>
<organism evidence="4 5">
    <name type="scientific">Laceyella putida</name>
    <dbReference type="NCBI Taxonomy" id="110101"/>
    <lineage>
        <taxon>Bacteria</taxon>
        <taxon>Bacillati</taxon>
        <taxon>Bacillota</taxon>
        <taxon>Bacilli</taxon>
        <taxon>Bacillales</taxon>
        <taxon>Thermoactinomycetaceae</taxon>
        <taxon>Laceyella</taxon>
    </lineage>
</organism>
<accession>A0ABW2RKI9</accession>
<feature type="region of interest" description="Disordered" evidence="1">
    <location>
        <begin position="26"/>
        <end position="51"/>
    </location>
</feature>
<evidence type="ECO:0000256" key="1">
    <source>
        <dbReference type="SAM" id="MobiDB-lite"/>
    </source>
</evidence>
<feature type="domain" description="VWFA" evidence="3">
    <location>
        <begin position="140"/>
        <end position="329"/>
    </location>
</feature>
<evidence type="ECO:0000256" key="2">
    <source>
        <dbReference type="SAM" id="SignalP"/>
    </source>
</evidence>
<keyword evidence="5" id="KW-1185">Reference proteome</keyword>
<evidence type="ECO:0000313" key="5">
    <source>
        <dbReference type="Proteomes" id="UP001596500"/>
    </source>
</evidence>
<evidence type="ECO:0000259" key="3">
    <source>
        <dbReference type="PROSITE" id="PS50234"/>
    </source>
</evidence>
<dbReference type="Pfam" id="PF00092">
    <property type="entry name" value="VWA"/>
    <property type="match status" value="1"/>
</dbReference>